<evidence type="ECO:0000313" key="2">
    <source>
        <dbReference type="Proteomes" id="UP000245370"/>
    </source>
</evidence>
<protein>
    <submittedName>
        <fullName evidence="1">Uncharacterized protein</fullName>
    </submittedName>
</protein>
<dbReference type="AlphaFoldDB" id="A0A2U2XC66"/>
<gene>
    <name evidence="1" type="ORF">DIT68_10410</name>
</gene>
<evidence type="ECO:0000313" key="1">
    <source>
        <dbReference type="EMBL" id="PWH85340.1"/>
    </source>
</evidence>
<sequence length="89" mass="9718">MESAEGEAIETSSNHGDIVADAKRLVELQCQVKNLIGEAKNGDASALMKSEKINGEAEKVSRELKEKYPSKADQEKFAEAYEQALGECE</sequence>
<comment type="caution">
    <text evidence="1">The sequence shown here is derived from an EMBL/GenBank/DDBJ whole genome shotgun (WGS) entry which is preliminary data.</text>
</comment>
<accession>A0A2U2XC66</accession>
<reference evidence="1 2" key="2">
    <citation type="submission" date="2018-05" db="EMBL/GenBank/DDBJ databases">
        <authorList>
            <person name="Lanie J.A."/>
            <person name="Ng W.-L."/>
            <person name="Kazmierczak K.M."/>
            <person name="Andrzejewski T.M."/>
            <person name="Davidsen T.M."/>
            <person name="Wayne K.J."/>
            <person name="Tettelin H."/>
            <person name="Glass J.I."/>
            <person name="Rusch D."/>
            <person name="Podicherti R."/>
            <person name="Tsui H.-C.T."/>
            <person name="Winkler M.E."/>
        </authorList>
    </citation>
    <scope>NUCLEOTIDE SEQUENCE [LARGE SCALE GENOMIC DNA]</scope>
    <source>
        <strain evidence="1 2">C305</strain>
    </source>
</reference>
<organism evidence="1 2">
    <name type="scientific">Brumimicrobium oceani</name>
    <dbReference type="NCBI Taxonomy" id="2100725"/>
    <lineage>
        <taxon>Bacteria</taxon>
        <taxon>Pseudomonadati</taxon>
        <taxon>Bacteroidota</taxon>
        <taxon>Flavobacteriia</taxon>
        <taxon>Flavobacteriales</taxon>
        <taxon>Crocinitomicaceae</taxon>
        <taxon>Brumimicrobium</taxon>
    </lineage>
</organism>
<dbReference type="EMBL" id="QFRJ01000007">
    <property type="protein sequence ID" value="PWH85340.1"/>
    <property type="molecule type" value="Genomic_DNA"/>
</dbReference>
<proteinExistence type="predicted"/>
<dbReference type="Proteomes" id="UP000245370">
    <property type="component" value="Unassembled WGS sequence"/>
</dbReference>
<name>A0A2U2XC66_9FLAO</name>
<reference evidence="1 2" key="1">
    <citation type="submission" date="2018-05" db="EMBL/GenBank/DDBJ databases">
        <title>Brumimicrobium oceani sp. nov., isolated from coastal sediment.</title>
        <authorList>
            <person name="Kou Y."/>
        </authorList>
    </citation>
    <scope>NUCLEOTIDE SEQUENCE [LARGE SCALE GENOMIC DNA]</scope>
    <source>
        <strain evidence="1 2">C305</strain>
    </source>
</reference>
<keyword evidence="2" id="KW-1185">Reference proteome</keyword>